<evidence type="ECO:0000313" key="2">
    <source>
        <dbReference type="Proteomes" id="UP000789860"/>
    </source>
</evidence>
<gene>
    <name evidence="1" type="ORF">SCALOS_LOCUS1256</name>
</gene>
<proteinExistence type="predicted"/>
<sequence>MPSTRSLNFKIRLLGFHSESELEDDKSDEESQMKPKELEGVIKSDIDYVEELCSDDGLDFGFEGPLLRFPAQINDITVLKQTLEALFL</sequence>
<evidence type="ECO:0000313" key="1">
    <source>
        <dbReference type="EMBL" id="CAG8452663.1"/>
    </source>
</evidence>
<keyword evidence="2" id="KW-1185">Reference proteome</keyword>
<reference evidence="1" key="1">
    <citation type="submission" date="2021-06" db="EMBL/GenBank/DDBJ databases">
        <authorList>
            <person name="Kallberg Y."/>
            <person name="Tangrot J."/>
            <person name="Rosling A."/>
        </authorList>
    </citation>
    <scope>NUCLEOTIDE SEQUENCE</scope>
    <source>
        <strain evidence="1">AU212A</strain>
    </source>
</reference>
<dbReference type="Proteomes" id="UP000789860">
    <property type="component" value="Unassembled WGS sequence"/>
</dbReference>
<organism evidence="1 2">
    <name type="scientific">Scutellospora calospora</name>
    <dbReference type="NCBI Taxonomy" id="85575"/>
    <lineage>
        <taxon>Eukaryota</taxon>
        <taxon>Fungi</taxon>
        <taxon>Fungi incertae sedis</taxon>
        <taxon>Mucoromycota</taxon>
        <taxon>Glomeromycotina</taxon>
        <taxon>Glomeromycetes</taxon>
        <taxon>Diversisporales</taxon>
        <taxon>Gigasporaceae</taxon>
        <taxon>Scutellospora</taxon>
    </lineage>
</organism>
<dbReference type="EMBL" id="CAJVPM010000811">
    <property type="protein sequence ID" value="CAG8452663.1"/>
    <property type="molecule type" value="Genomic_DNA"/>
</dbReference>
<accession>A0ACA9K568</accession>
<protein>
    <submittedName>
        <fullName evidence="1">4300_t:CDS:1</fullName>
    </submittedName>
</protein>
<name>A0ACA9K568_9GLOM</name>
<comment type="caution">
    <text evidence="1">The sequence shown here is derived from an EMBL/GenBank/DDBJ whole genome shotgun (WGS) entry which is preliminary data.</text>
</comment>